<dbReference type="EMBL" id="FOYP01000001">
    <property type="protein sequence ID" value="SFR34938.1"/>
    <property type="molecule type" value="Genomic_DNA"/>
</dbReference>
<dbReference type="Pfam" id="PF25269">
    <property type="entry name" value="DUF7867"/>
    <property type="match status" value="1"/>
</dbReference>
<feature type="domain" description="DUF7867" evidence="3">
    <location>
        <begin position="171"/>
        <end position="438"/>
    </location>
</feature>
<dbReference type="AlphaFoldDB" id="A0A1I6FYC6"/>
<feature type="domain" description="Putative Flp pilus-assembly TadG-like N-terminal" evidence="2">
    <location>
        <begin position="21"/>
        <end position="65"/>
    </location>
</feature>
<evidence type="ECO:0000259" key="2">
    <source>
        <dbReference type="Pfam" id="PF13400"/>
    </source>
</evidence>
<reference evidence="5" key="1">
    <citation type="submission" date="2016-10" db="EMBL/GenBank/DDBJ databases">
        <authorList>
            <person name="Varghese N."/>
            <person name="Submissions S."/>
        </authorList>
    </citation>
    <scope>NUCLEOTIDE SEQUENCE [LARGE SCALE GENOMIC DNA]</scope>
    <source>
        <strain evidence="5">DSM 26879</strain>
    </source>
</reference>
<keyword evidence="1" id="KW-1133">Transmembrane helix</keyword>
<protein>
    <submittedName>
        <fullName evidence="4">Putative Flp pilus-assembly TadE/G-like</fullName>
    </submittedName>
</protein>
<dbReference type="InterPro" id="IPR028087">
    <property type="entry name" value="Tad_N"/>
</dbReference>
<evidence type="ECO:0000313" key="5">
    <source>
        <dbReference type="Proteomes" id="UP000199478"/>
    </source>
</evidence>
<gene>
    <name evidence="4" type="ORF">SAMN04488005_0733</name>
</gene>
<keyword evidence="5" id="KW-1185">Reference proteome</keyword>
<proteinExistence type="predicted"/>
<organism evidence="4 5">
    <name type="scientific">Yoonia tamlensis</name>
    <dbReference type="NCBI Taxonomy" id="390270"/>
    <lineage>
        <taxon>Bacteria</taxon>
        <taxon>Pseudomonadati</taxon>
        <taxon>Pseudomonadota</taxon>
        <taxon>Alphaproteobacteria</taxon>
        <taxon>Rhodobacterales</taxon>
        <taxon>Paracoccaceae</taxon>
        <taxon>Yoonia</taxon>
    </lineage>
</organism>
<keyword evidence="1" id="KW-0472">Membrane</keyword>
<sequence>MTNLRPQKHRPINDIHADDKGSMTILGLFIFLAVAIMGAFAIDVTNIYMSRTHLQTAADQTAHAALYNRQLMEERDAKTVALAIAEATLPENTFGQVIEAEDIEFGTFDTATRVFVAEEGQSGAVRVRTRFTEDSQNALQSHLMKLVGLDQFNIITESVYTTYKPGCLREGFVAEGIVDIQSNNAFGNGFCIHSNTHVSLNSNNTFEAGTVVSMPDLADLDLPRSGFESNEGLLAALRSTGMNIRVLSRVENMILHYEGTPLDSLPNDTEGLPSYITSSTVISTRTKKITSEEIYALDNNQGSGRVHVITCTGGSGLTIDASTTLENVIIISPCEIKFSSGSSIENARIISKSTSSDSINSPSGLRVGRDDNCAEGGGVQLITLGGMRFPADLHIYGSQLIAMGDIDFAANADGVQGASFIAGGQIDGTSNMNMSLCTTGMEDNIEIPYFRLAY</sequence>
<feature type="transmembrane region" description="Helical" evidence="1">
    <location>
        <begin position="21"/>
        <end position="42"/>
    </location>
</feature>
<dbReference type="InterPro" id="IPR057189">
    <property type="entry name" value="DUF7867"/>
</dbReference>
<accession>A0A1I6FYC6</accession>
<dbReference type="Pfam" id="PF13400">
    <property type="entry name" value="Tad"/>
    <property type="match status" value="1"/>
</dbReference>
<name>A0A1I6FYC6_9RHOB</name>
<evidence type="ECO:0000259" key="3">
    <source>
        <dbReference type="Pfam" id="PF25269"/>
    </source>
</evidence>
<dbReference type="RefSeq" id="WP_090196562.1">
    <property type="nucleotide sequence ID" value="NZ_FOYP01000001.1"/>
</dbReference>
<dbReference type="OrthoDB" id="7863619at2"/>
<evidence type="ECO:0000313" key="4">
    <source>
        <dbReference type="EMBL" id="SFR34938.1"/>
    </source>
</evidence>
<evidence type="ECO:0000256" key="1">
    <source>
        <dbReference type="SAM" id="Phobius"/>
    </source>
</evidence>
<dbReference type="Proteomes" id="UP000199478">
    <property type="component" value="Unassembled WGS sequence"/>
</dbReference>
<keyword evidence="1" id="KW-0812">Transmembrane</keyword>
<dbReference type="STRING" id="390270.SAMN04488005_0733"/>